<proteinExistence type="inferred from homology"/>
<evidence type="ECO:0000313" key="11">
    <source>
        <dbReference type="EMBL" id="SCU90708.1"/>
    </source>
</evidence>
<evidence type="ECO:0000313" key="12">
    <source>
        <dbReference type="Proteomes" id="UP000190274"/>
    </source>
</evidence>
<evidence type="ECO:0000256" key="5">
    <source>
        <dbReference type="ARBA" id="ARBA00022272"/>
    </source>
</evidence>
<protein>
    <recommendedName>
        <fullName evidence="5">N-(5'-phosphoribosyl)anthranilate isomerase</fullName>
        <ecNumber evidence="4">5.3.1.24</ecNumber>
    </recommendedName>
</protein>
<evidence type="ECO:0000256" key="1">
    <source>
        <dbReference type="ARBA" id="ARBA00001164"/>
    </source>
</evidence>
<keyword evidence="8" id="KW-0057">Aromatic amino acid biosynthesis</keyword>
<dbReference type="Proteomes" id="UP000190274">
    <property type="component" value="Chromosome F"/>
</dbReference>
<dbReference type="HAMAP" id="MF_00135">
    <property type="entry name" value="PRAI"/>
    <property type="match status" value="1"/>
</dbReference>
<evidence type="ECO:0000256" key="9">
    <source>
        <dbReference type="ARBA" id="ARBA00023235"/>
    </source>
</evidence>
<dbReference type="AlphaFoldDB" id="A0A1G4JKB3"/>
<dbReference type="FunFam" id="3.20.20.70:FF:000199">
    <property type="entry name" value="Phosphoribosylanthranilate isomerase"/>
    <property type="match status" value="1"/>
</dbReference>
<accession>A0A1G4JKB3</accession>
<dbReference type="GO" id="GO:0000162">
    <property type="term" value="P:L-tryptophan biosynthetic process"/>
    <property type="evidence" value="ECO:0007669"/>
    <property type="project" value="UniProtKB-UniPathway"/>
</dbReference>
<dbReference type="Gene3D" id="3.20.20.70">
    <property type="entry name" value="Aldolase class I"/>
    <property type="match status" value="1"/>
</dbReference>
<dbReference type="InterPro" id="IPR011060">
    <property type="entry name" value="RibuloseP-bd_barrel"/>
</dbReference>
<comment type="pathway">
    <text evidence="2">Amino-acid biosynthesis; L-tryptophan biosynthesis; L-tryptophan from chorismate: step 3/5.</text>
</comment>
<name>A0A1G4JKB3_9SACH</name>
<keyword evidence="7" id="KW-0822">Tryptophan biosynthesis</keyword>
<evidence type="ECO:0000256" key="7">
    <source>
        <dbReference type="ARBA" id="ARBA00022822"/>
    </source>
</evidence>
<evidence type="ECO:0000256" key="6">
    <source>
        <dbReference type="ARBA" id="ARBA00022605"/>
    </source>
</evidence>
<reference evidence="11 12" key="1">
    <citation type="submission" date="2016-03" db="EMBL/GenBank/DDBJ databases">
        <authorList>
            <person name="Devillers H."/>
        </authorList>
    </citation>
    <scope>NUCLEOTIDE SEQUENCE [LARGE SCALE GENOMIC DNA]</scope>
    <source>
        <strain evidence="11">CBS 10888</strain>
    </source>
</reference>
<keyword evidence="6" id="KW-0028">Amino-acid biosynthesis</keyword>
<evidence type="ECO:0000259" key="10">
    <source>
        <dbReference type="Pfam" id="PF00697"/>
    </source>
</evidence>
<dbReference type="InterPro" id="IPR001240">
    <property type="entry name" value="PRAI_dom"/>
</dbReference>
<dbReference type="EMBL" id="LT598458">
    <property type="protein sequence ID" value="SCU90708.1"/>
    <property type="molecule type" value="Genomic_DNA"/>
</dbReference>
<dbReference type="UniPathway" id="UPA00035">
    <property type="reaction ID" value="UER00042"/>
</dbReference>
<organism evidence="11 12">
    <name type="scientific">Lachancea dasiensis</name>
    <dbReference type="NCBI Taxonomy" id="1072105"/>
    <lineage>
        <taxon>Eukaryota</taxon>
        <taxon>Fungi</taxon>
        <taxon>Dikarya</taxon>
        <taxon>Ascomycota</taxon>
        <taxon>Saccharomycotina</taxon>
        <taxon>Saccharomycetes</taxon>
        <taxon>Saccharomycetales</taxon>
        <taxon>Saccharomycetaceae</taxon>
        <taxon>Lachancea</taxon>
    </lineage>
</organism>
<feature type="domain" description="N-(5'phosphoribosyl) anthranilate isomerase (PRAI)" evidence="10">
    <location>
        <begin position="22"/>
        <end position="217"/>
    </location>
</feature>
<comment type="similarity">
    <text evidence="3">Belongs to the TrpF family.</text>
</comment>
<dbReference type="PANTHER" id="PTHR42894:SF1">
    <property type="entry name" value="N-(5'-PHOSPHORIBOSYL)ANTHRANILATE ISOMERASE"/>
    <property type="match status" value="1"/>
</dbReference>
<evidence type="ECO:0000256" key="2">
    <source>
        <dbReference type="ARBA" id="ARBA00004664"/>
    </source>
</evidence>
<dbReference type="Pfam" id="PF00697">
    <property type="entry name" value="PRAI"/>
    <property type="match status" value="1"/>
</dbReference>
<dbReference type="InterPro" id="IPR044643">
    <property type="entry name" value="TrpF_fam"/>
</dbReference>
<dbReference type="SUPFAM" id="SSF51366">
    <property type="entry name" value="Ribulose-phoshate binding barrel"/>
    <property type="match status" value="1"/>
</dbReference>
<dbReference type="EC" id="5.3.1.24" evidence="4"/>
<keyword evidence="9" id="KW-0413">Isomerase</keyword>
<dbReference type="InterPro" id="IPR013785">
    <property type="entry name" value="Aldolase_TIM"/>
</dbReference>
<evidence type="ECO:0000256" key="4">
    <source>
        <dbReference type="ARBA" id="ARBA00012572"/>
    </source>
</evidence>
<dbReference type="PANTHER" id="PTHR42894">
    <property type="entry name" value="N-(5'-PHOSPHORIBOSYL)ANTHRANILATE ISOMERASE"/>
    <property type="match status" value="1"/>
</dbReference>
<evidence type="ECO:0000256" key="8">
    <source>
        <dbReference type="ARBA" id="ARBA00023141"/>
    </source>
</evidence>
<gene>
    <name evidence="11" type="ORF">LADA_0F05952G</name>
</gene>
<sequence>MSSLIRSNSITKICGLQTLEAAQIAIDSKADLLGVICVPNRKRTVDAKVAQDISALVRTERLKVKSKEGPYLVGVFRNQSVEEVKRLKDEYCLDIVQLHGNEDWKQYCKELGDVTIIKRFIFPDDCAKVLEITNMGSAPCVALFDSEAGGTGEKLDWNRISQWSRESGANFILAGGLTPDNVKIASQLPGVRGVDVSGGVETNGKKDANKIKQFLQQAFQA</sequence>
<evidence type="ECO:0000256" key="3">
    <source>
        <dbReference type="ARBA" id="ARBA00007571"/>
    </source>
</evidence>
<dbReference type="GO" id="GO:0004640">
    <property type="term" value="F:phosphoribosylanthranilate isomerase activity"/>
    <property type="evidence" value="ECO:0007669"/>
    <property type="project" value="UniProtKB-EC"/>
</dbReference>
<dbReference type="CDD" id="cd00405">
    <property type="entry name" value="PRAI"/>
    <property type="match status" value="1"/>
</dbReference>
<keyword evidence="12" id="KW-1185">Reference proteome</keyword>
<dbReference type="OrthoDB" id="524799at2759"/>
<comment type="catalytic activity">
    <reaction evidence="1">
        <text>N-(5-phospho-beta-D-ribosyl)anthranilate = 1-(2-carboxyphenylamino)-1-deoxy-D-ribulose 5-phosphate</text>
        <dbReference type="Rhea" id="RHEA:21540"/>
        <dbReference type="ChEBI" id="CHEBI:18277"/>
        <dbReference type="ChEBI" id="CHEBI:58613"/>
        <dbReference type="EC" id="5.3.1.24"/>
    </reaction>
</comment>
<dbReference type="STRING" id="1266660.A0A1G4JKB3"/>